<name>A0A0A9BLF4_ARUDO</name>
<sequence>MKRTTRDLMITCDVYWSCQNYKLIKGGTKVV</sequence>
<organism evidence="1">
    <name type="scientific">Arundo donax</name>
    <name type="common">Giant reed</name>
    <name type="synonym">Donax arundinaceus</name>
    <dbReference type="NCBI Taxonomy" id="35708"/>
    <lineage>
        <taxon>Eukaryota</taxon>
        <taxon>Viridiplantae</taxon>
        <taxon>Streptophyta</taxon>
        <taxon>Embryophyta</taxon>
        <taxon>Tracheophyta</taxon>
        <taxon>Spermatophyta</taxon>
        <taxon>Magnoliopsida</taxon>
        <taxon>Liliopsida</taxon>
        <taxon>Poales</taxon>
        <taxon>Poaceae</taxon>
        <taxon>PACMAD clade</taxon>
        <taxon>Arundinoideae</taxon>
        <taxon>Arundineae</taxon>
        <taxon>Arundo</taxon>
    </lineage>
</organism>
<accession>A0A0A9BLF4</accession>
<dbReference type="EMBL" id="GBRH01233704">
    <property type="protein sequence ID" value="JAD64191.1"/>
    <property type="molecule type" value="Transcribed_RNA"/>
</dbReference>
<protein>
    <submittedName>
        <fullName evidence="1">Uncharacterized protein</fullName>
    </submittedName>
</protein>
<proteinExistence type="predicted"/>
<evidence type="ECO:0000313" key="1">
    <source>
        <dbReference type="EMBL" id="JAD64191.1"/>
    </source>
</evidence>
<reference evidence="1" key="2">
    <citation type="journal article" date="2015" name="Data Brief">
        <title>Shoot transcriptome of the giant reed, Arundo donax.</title>
        <authorList>
            <person name="Barrero R.A."/>
            <person name="Guerrero F.D."/>
            <person name="Moolhuijzen P."/>
            <person name="Goolsby J.A."/>
            <person name="Tidwell J."/>
            <person name="Bellgard S.E."/>
            <person name="Bellgard M.I."/>
        </authorList>
    </citation>
    <scope>NUCLEOTIDE SEQUENCE</scope>
    <source>
        <tissue evidence="1">Shoot tissue taken approximately 20 cm above the soil surface</tissue>
    </source>
</reference>
<dbReference type="AlphaFoldDB" id="A0A0A9BLF4"/>
<reference evidence="1" key="1">
    <citation type="submission" date="2014-09" db="EMBL/GenBank/DDBJ databases">
        <authorList>
            <person name="Magalhaes I.L.F."/>
            <person name="Oliveira U."/>
            <person name="Santos F.R."/>
            <person name="Vidigal T.H.D.A."/>
            <person name="Brescovit A.D."/>
            <person name="Santos A.J."/>
        </authorList>
    </citation>
    <scope>NUCLEOTIDE SEQUENCE</scope>
    <source>
        <tissue evidence="1">Shoot tissue taken approximately 20 cm above the soil surface</tissue>
    </source>
</reference>